<evidence type="ECO:0000313" key="3">
    <source>
        <dbReference type="Proteomes" id="UP001175226"/>
    </source>
</evidence>
<organism evidence="2 3">
    <name type="scientific">Armillaria borealis</name>
    <dbReference type="NCBI Taxonomy" id="47425"/>
    <lineage>
        <taxon>Eukaryota</taxon>
        <taxon>Fungi</taxon>
        <taxon>Dikarya</taxon>
        <taxon>Basidiomycota</taxon>
        <taxon>Agaricomycotina</taxon>
        <taxon>Agaricomycetes</taxon>
        <taxon>Agaricomycetidae</taxon>
        <taxon>Agaricales</taxon>
        <taxon>Marasmiineae</taxon>
        <taxon>Physalacriaceae</taxon>
        <taxon>Armillaria</taxon>
    </lineage>
</organism>
<feature type="region of interest" description="Disordered" evidence="1">
    <location>
        <begin position="451"/>
        <end position="477"/>
    </location>
</feature>
<dbReference type="AlphaFoldDB" id="A0AA39IZ81"/>
<accession>A0AA39IZ81</accession>
<feature type="region of interest" description="Disordered" evidence="1">
    <location>
        <begin position="549"/>
        <end position="568"/>
    </location>
</feature>
<reference evidence="2" key="1">
    <citation type="submission" date="2023-06" db="EMBL/GenBank/DDBJ databases">
        <authorList>
            <consortium name="Lawrence Berkeley National Laboratory"/>
            <person name="Ahrendt S."/>
            <person name="Sahu N."/>
            <person name="Indic B."/>
            <person name="Wong-Bajracharya J."/>
            <person name="Merenyi Z."/>
            <person name="Ke H.-M."/>
            <person name="Monk M."/>
            <person name="Kocsube S."/>
            <person name="Drula E."/>
            <person name="Lipzen A."/>
            <person name="Balint B."/>
            <person name="Henrissat B."/>
            <person name="Andreopoulos B."/>
            <person name="Martin F.M."/>
            <person name="Harder C.B."/>
            <person name="Rigling D."/>
            <person name="Ford K.L."/>
            <person name="Foster G.D."/>
            <person name="Pangilinan J."/>
            <person name="Papanicolaou A."/>
            <person name="Barry K."/>
            <person name="LaButti K."/>
            <person name="Viragh M."/>
            <person name="Koriabine M."/>
            <person name="Yan M."/>
            <person name="Riley R."/>
            <person name="Champramary S."/>
            <person name="Plett K.L."/>
            <person name="Tsai I.J."/>
            <person name="Slot J."/>
            <person name="Sipos G."/>
            <person name="Plett J."/>
            <person name="Nagy L.G."/>
            <person name="Grigoriev I.V."/>
        </authorList>
    </citation>
    <scope>NUCLEOTIDE SEQUENCE</scope>
    <source>
        <strain evidence="2">FPL87.14</strain>
    </source>
</reference>
<evidence type="ECO:0000256" key="1">
    <source>
        <dbReference type="SAM" id="MobiDB-lite"/>
    </source>
</evidence>
<protein>
    <submittedName>
        <fullName evidence="2">Uncharacterized protein</fullName>
    </submittedName>
</protein>
<sequence>MPVSPRKTRSATGALRDRTTPAPAARPAKKGRVISTSKAKANISPVQRLHNLFTDALTMAKSLEVTPDNRAALQNLRKMAVSLLDILPAEERAARDLECELHHFSLSSSGIELATSRKYDPEDRNYERVQTMGCIVKEVVEWLPDIWLAMAEENADRFLILKCLNICSSAVDDLGEEFESIKRLVITNSEKNTVYDERHSVEYHMAWMWREFLVFSAIRGSDTPANEVIDEDEMYEQVFSLFRQGTSDPKNEDGCAFRDEHWSQEMKTVAERLYAERHHHRITEFIEKPSFRLYTSLVSDYPDVKDSLLSSMRERLFLDKPFIRYSDAAEILAAASQTEDIVRLLDHLMEDNLTALHTPTILIIVRYLSKVSNKKHRTRALHIVEDGLKTSKRDALEAVNDLFPGLDDAQLWLRRLLDAGNLTWDEDVLDGSYPERDTNLGRFAELAANGGPLTDPNWAPPVKKPETQRDANSEDEDGYCLEEERQPLERNLTQFIRAWTQILGQWPDEKAAVEVWNRVKFDGSELLFSVVEGAEEALMERIRHADSVQEEKWHRAKPPRPALPPPKSRHELGIPRLIAFASFYDSDESPSCVYGYVTGGLQEVKTFFCQDHRKLR</sequence>
<feature type="region of interest" description="Disordered" evidence="1">
    <location>
        <begin position="1"/>
        <end position="36"/>
    </location>
</feature>
<keyword evidence="3" id="KW-1185">Reference proteome</keyword>
<gene>
    <name evidence="2" type="ORF">EV421DRAFT_1848770</name>
</gene>
<comment type="caution">
    <text evidence="2">The sequence shown here is derived from an EMBL/GenBank/DDBJ whole genome shotgun (WGS) entry which is preliminary data.</text>
</comment>
<dbReference type="Proteomes" id="UP001175226">
    <property type="component" value="Unassembled WGS sequence"/>
</dbReference>
<name>A0AA39IZ81_9AGAR</name>
<dbReference type="EMBL" id="JAUEPT010000093">
    <property type="protein sequence ID" value="KAK0432524.1"/>
    <property type="molecule type" value="Genomic_DNA"/>
</dbReference>
<feature type="compositionally biased region" description="Basic and acidic residues" evidence="1">
    <location>
        <begin position="463"/>
        <end position="472"/>
    </location>
</feature>
<evidence type="ECO:0000313" key="2">
    <source>
        <dbReference type="EMBL" id="KAK0432524.1"/>
    </source>
</evidence>
<proteinExistence type="predicted"/>